<reference evidence="3 4" key="1">
    <citation type="journal article" date="2015" name="Nature">
        <title>rRNA introns, odd ribosomes, and small enigmatic genomes across a large radiation of phyla.</title>
        <authorList>
            <person name="Brown C.T."/>
            <person name="Hug L.A."/>
            <person name="Thomas B.C."/>
            <person name="Sharon I."/>
            <person name="Castelle C.J."/>
            <person name="Singh A."/>
            <person name="Wilkins M.J."/>
            <person name="Williams K.H."/>
            <person name="Banfield J.F."/>
        </authorList>
    </citation>
    <scope>NUCLEOTIDE SEQUENCE [LARGE SCALE GENOMIC DNA]</scope>
</reference>
<gene>
    <name evidence="3" type="ORF">UW44_C0010G0044</name>
</gene>
<name>A0A0G1HWY8_9BACT</name>
<feature type="transmembrane region" description="Helical" evidence="1">
    <location>
        <begin position="197"/>
        <end position="216"/>
    </location>
</feature>
<dbReference type="InterPro" id="IPR050879">
    <property type="entry name" value="Acyltransferase_3"/>
</dbReference>
<feature type="transmembrane region" description="Helical" evidence="1">
    <location>
        <begin position="267"/>
        <end position="286"/>
    </location>
</feature>
<keyword evidence="1" id="KW-0472">Membrane</keyword>
<dbReference type="AlphaFoldDB" id="A0A0G1HWY8"/>
<sequence length="383" mass="44015">MELNIRMNNSGRLTKLDGLRGLLSLIVALNHSFLVVAIPTFANVWGQNFLTFTNLQAKLQQLLMLIGNGGAAVTTFFILSGMVLGQSMGRVEFSSKGLLGFFLKRLLRLYPVYVVIILTTAIYMRTGFHYQTFPFASAWYLWWMNFQMTIKEFLYNLFFIHTYLGGVTWTLRVILIASFVMPAFYQVSKTAGRLTNLIFSLFLVLASFTIFNISGFRDLRYLYMFYLGLILPRYKSFFAALPSWLIHFFVPFGLISLLAIRYITDEYLGGLIESVLAWFAIGIIVFSSRTKIFDFLNNKVFQFFGRISYSLYLVHFTVLYILARVMFNVYPNLPYGSAYLMIHVSLFILSLSVATLFSLLVYRYVEIPSSQVGSAVNKKIQQF</sequence>
<dbReference type="InterPro" id="IPR002656">
    <property type="entry name" value="Acyl_transf_3_dom"/>
</dbReference>
<comment type="caution">
    <text evidence="3">The sequence shown here is derived from an EMBL/GenBank/DDBJ whole genome shotgun (WGS) entry which is preliminary data.</text>
</comment>
<dbReference type="Proteomes" id="UP000034006">
    <property type="component" value="Unassembled WGS sequence"/>
</dbReference>
<feature type="transmembrane region" description="Helical" evidence="1">
    <location>
        <begin position="106"/>
        <end position="124"/>
    </location>
</feature>
<dbReference type="PANTHER" id="PTHR23028">
    <property type="entry name" value="ACETYLTRANSFERASE"/>
    <property type="match status" value="1"/>
</dbReference>
<protein>
    <submittedName>
        <fullName evidence="3">Putative transferase transmembrane protein</fullName>
    </submittedName>
</protein>
<feature type="transmembrane region" description="Helical" evidence="1">
    <location>
        <begin position="21"/>
        <end position="42"/>
    </location>
</feature>
<evidence type="ECO:0000313" key="3">
    <source>
        <dbReference type="EMBL" id="KKT51606.1"/>
    </source>
</evidence>
<feature type="transmembrane region" description="Helical" evidence="1">
    <location>
        <begin position="307"/>
        <end position="327"/>
    </location>
</feature>
<feature type="transmembrane region" description="Helical" evidence="1">
    <location>
        <begin position="237"/>
        <end position="261"/>
    </location>
</feature>
<keyword evidence="3" id="KW-0808">Transferase</keyword>
<organism evidence="3 4">
    <name type="scientific">Candidatus Collierbacteria bacterium GW2011_GWB2_44_22</name>
    <dbReference type="NCBI Taxonomy" id="1618387"/>
    <lineage>
        <taxon>Bacteria</taxon>
        <taxon>Candidatus Collieribacteriota</taxon>
    </lineage>
</organism>
<keyword evidence="1 3" id="KW-0812">Transmembrane</keyword>
<feature type="transmembrane region" description="Helical" evidence="1">
    <location>
        <begin position="339"/>
        <end position="362"/>
    </location>
</feature>
<proteinExistence type="predicted"/>
<feature type="transmembrane region" description="Helical" evidence="1">
    <location>
        <begin position="130"/>
        <end position="146"/>
    </location>
</feature>
<dbReference type="PANTHER" id="PTHR23028:SF134">
    <property type="entry name" value="PUTATIVE (AFU_ORTHOLOGUE AFUA_4G08520)-RELATED"/>
    <property type="match status" value="1"/>
</dbReference>
<dbReference type="Pfam" id="PF01757">
    <property type="entry name" value="Acyl_transf_3"/>
    <property type="match status" value="1"/>
</dbReference>
<dbReference type="GO" id="GO:0016747">
    <property type="term" value="F:acyltransferase activity, transferring groups other than amino-acyl groups"/>
    <property type="evidence" value="ECO:0007669"/>
    <property type="project" value="InterPro"/>
</dbReference>
<feature type="transmembrane region" description="Helical" evidence="1">
    <location>
        <begin position="62"/>
        <end position="85"/>
    </location>
</feature>
<dbReference type="STRING" id="1618387.UW44_C0010G0044"/>
<accession>A0A0G1HWY8</accession>
<evidence type="ECO:0000313" key="4">
    <source>
        <dbReference type="Proteomes" id="UP000034006"/>
    </source>
</evidence>
<dbReference type="EMBL" id="LCIH01000010">
    <property type="protein sequence ID" value="KKT51606.1"/>
    <property type="molecule type" value="Genomic_DNA"/>
</dbReference>
<feature type="domain" description="Acyltransferase 3" evidence="2">
    <location>
        <begin position="15"/>
        <end position="357"/>
    </location>
</feature>
<evidence type="ECO:0000256" key="1">
    <source>
        <dbReference type="SAM" id="Phobius"/>
    </source>
</evidence>
<evidence type="ECO:0000259" key="2">
    <source>
        <dbReference type="Pfam" id="PF01757"/>
    </source>
</evidence>
<keyword evidence="1" id="KW-1133">Transmembrane helix</keyword>
<feature type="transmembrane region" description="Helical" evidence="1">
    <location>
        <begin position="158"/>
        <end position="185"/>
    </location>
</feature>